<comment type="caution">
    <text evidence="1">The sequence shown here is derived from an EMBL/GenBank/DDBJ whole genome shotgun (WGS) entry which is preliminary data.</text>
</comment>
<protein>
    <submittedName>
        <fullName evidence="1">Uncharacterized protein</fullName>
    </submittedName>
</protein>
<sequence>MAEKQINMSDAQFILSTKLILVPFLRIKISRAMSIYGFSFERFKALTPY</sequence>
<dbReference type="EMBL" id="BJLJ01000015">
    <property type="protein sequence ID" value="GEA69125.1"/>
    <property type="molecule type" value="Genomic_DNA"/>
</dbReference>
<gene>
    <name evidence="1" type="ORF">PA3_32830</name>
</gene>
<dbReference type="Proteomes" id="UP000317717">
    <property type="component" value="Unassembled WGS sequence"/>
</dbReference>
<proteinExistence type="predicted"/>
<name>A0A4Y3JD79_ACIPI</name>
<dbReference type="AlphaFoldDB" id="A0A4Y3JD79"/>
<evidence type="ECO:0000313" key="1">
    <source>
        <dbReference type="EMBL" id="GEA69125.1"/>
    </source>
</evidence>
<reference evidence="1 2" key="1">
    <citation type="submission" date="2019-06" db="EMBL/GenBank/DDBJ databases">
        <title>Whole genome shotgun sequence of Acinetobacter pittii NBRC 110514.</title>
        <authorList>
            <person name="Hosoyama A."/>
            <person name="Uohara A."/>
            <person name="Ohji S."/>
            <person name="Ichikawa N."/>
        </authorList>
    </citation>
    <scope>NUCLEOTIDE SEQUENCE [LARGE SCALE GENOMIC DNA]</scope>
    <source>
        <strain evidence="1 2">NBRC 110514</strain>
    </source>
</reference>
<evidence type="ECO:0000313" key="2">
    <source>
        <dbReference type="Proteomes" id="UP000317717"/>
    </source>
</evidence>
<accession>A0A4Y3JD79</accession>
<organism evidence="1 2">
    <name type="scientific">Acinetobacter pittii</name>
    <name type="common">Acinetobacter genomosp. 3</name>
    <dbReference type="NCBI Taxonomy" id="48296"/>
    <lineage>
        <taxon>Bacteria</taxon>
        <taxon>Pseudomonadati</taxon>
        <taxon>Pseudomonadota</taxon>
        <taxon>Gammaproteobacteria</taxon>
        <taxon>Moraxellales</taxon>
        <taxon>Moraxellaceae</taxon>
        <taxon>Acinetobacter</taxon>
        <taxon>Acinetobacter calcoaceticus/baumannii complex</taxon>
    </lineage>
</organism>